<keyword evidence="2" id="KW-0378">Hydrolase</keyword>
<feature type="domain" description="Alpha/beta hydrolase fold-3" evidence="5">
    <location>
        <begin position="313"/>
        <end position="378"/>
    </location>
</feature>
<dbReference type="InterPro" id="IPR013094">
    <property type="entry name" value="AB_hydrolase_3"/>
</dbReference>
<dbReference type="InterPro" id="IPR029058">
    <property type="entry name" value="AB_hydrolase_fold"/>
</dbReference>
<dbReference type="PANTHER" id="PTHR48081:SF32">
    <property type="entry name" value="ALPHA_BETA HYDROLASE FOLD-3 DOMAIN-CONTAINING PROTEIN"/>
    <property type="match status" value="1"/>
</dbReference>
<evidence type="ECO:0000256" key="3">
    <source>
        <dbReference type="PIRSR" id="PIRSR037251-1"/>
    </source>
</evidence>
<evidence type="ECO:0000259" key="5">
    <source>
        <dbReference type="Pfam" id="PF07859"/>
    </source>
</evidence>
<organism evidence="6 7">
    <name type="scientific">Salvator merianae</name>
    <name type="common">Argentine black and white tegu</name>
    <name type="synonym">Tupinambis merianae</name>
    <dbReference type="NCBI Taxonomy" id="96440"/>
    <lineage>
        <taxon>Eukaryota</taxon>
        <taxon>Metazoa</taxon>
        <taxon>Chordata</taxon>
        <taxon>Craniata</taxon>
        <taxon>Vertebrata</taxon>
        <taxon>Euteleostomi</taxon>
        <taxon>Lepidosauria</taxon>
        <taxon>Squamata</taxon>
        <taxon>Bifurcata</taxon>
        <taxon>Unidentata</taxon>
        <taxon>Episquamata</taxon>
        <taxon>Laterata</taxon>
        <taxon>Teiioidea</taxon>
        <taxon>Teiidae</taxon>
        <taxon>Salvator</taxon>
    </lineage>
</organism>
<evidence type="ECO:0000256" key="2">
    <source>
        <dbReference type="ARBA" id="ARBA00022801"/>
    </source>
</evidence>
<dbReference type="Gene3D" id="3.40.50.1820">
    <property type="entry name" value="alpha/beta hydrolase"/>
    <property type="match status" value="1"/>
</dbReference>
<dbReference type="PIRSF" id="PIRSF037251">
    <property type="entry name" value="Arylacetamide_deacetylase"/>
    <property type="match status" value="1"/>
</dbReference>
<feature type="domain" description="Alpha/beta hydrolase fold-3" evidence="5">
    <location>
        <begin position="112"/>
        <end position="247"/>
    </location>
</feature>
<dbReference type="Proteomes" id="UP000694421">
    <property type="component" value="Unplaced"/>
</dbReference>
<dbReference type="Ensembl" id="ENSSMRT00000013190.1">
    <property type="protein sequence ID" value="ENSSMRP00000011326.1"/>
    <property type="gene ID" value="ENSSMRG00000008870.1"/>
</dbReference>
<dbReference type="OMA" id="FCCRYLN"/>
<comment type="similarity">
    <text evidence="1">Belongs to the 'GDXG' lipolytic enzyme family.</text>
</comment>
<dbReference type="GeneTree" id="ENSGT00940000164442"/>
<sequence>MVFWTRIACLLVTVAIYPTLFLVSIVIQYAKTSLPPGIEQPFKLRFYQSIMISLLLLVSVDLFCLIEVLRFFANGIPPFKDTSLLIQEQQFDGVPVKIYQPKKPAVTKRKALLFFHGGAGTYGNVDSFERLLRHFAKEANVVVVGVRYGLGPENPYPNQYTECLKATLYFMKNADKYHTDASCVTVCGDSCGANFATKICQLLVDRTDVPKIQAQILIYPGLQGMDFYLPSYQQNKDIPLLWRKLVVYWTCRFLNKSTSVVNDVLEGRHVPEDIRTKYQKWVCADLIPEEFKVRGYKPQDPALRTFKPKVYEEMKQVLEVTFSPLFAENSVISKLPQACILTCEFDVLRDDGLLYKRRLEENGVPVTWFHAKKSIHGLAILFGYGVFSLPSSQWIVSKVTSFIKSL</sequence>
<evidence type="ECO:0000313" key="6">
    <source>
        <dbReference type="Ensembl" id="ENSSMRP00000011326.1"/>
    </source>
</evidence>
<feature type="active site" evidence="3">
    <location>
        <position position="190"/>
    </location>
</feature>
<dbReference type="GO" id="GO:0052689">
    <property type="term" value="F:carboxylic ester hydrolase activity"/>
    <property type="evidence" value="ECO:0007669"/>
    <property type="project" value="InterPro"/>
</dbReference>
<dbReference type="AlphaFoldDB" id="A0A8D0BPE0"/>
<dbReference type="GO" id="GO:0016020">
    <property type="term" value="C:membrane"/>
    <property type="evidence" value="ECO:0007669"/>
    <property type="project" value="InterPro"/>
</dbReference>
<evidence type="ECO:0000256" key="4">
    <source>
        <dbReference type="SAM" id="Phobius"/>
    </source>
</evidence>
<keyword evidence="4" id="KW-1133">Transmembrane helix</keyword>
<protein>
    <recommendedName>
        <fullName evidence="5">Alpha/beta hydrolase fold-3 domain-containing protein</fullName>
    </recommendedName>
</protein>
<evidence type="ECO:0000313" key="7">
    <source>
        <dbReference type="Proteomes" id="UP000694421"/>
    </source>
</evidence>
<evidence type="ECO:0000256" key="1">
    <source>
        <dbReference type="ARBA" id="ARBA00010515"/>
    </source>
</evidence>
<accession>A0A8D0BPE0</accession>
<feature type="transmembrane region" description="Helical" evidence="4">
    <location>
        <begin position="7"/>
        <end position="30"/>
    </location>
</feature>
<feature type="active site" evidence="3">
    <location>
        <position position="346"/>
    </location>
</feature>
<proteinExistence type="inferred from homology"/>
<keyword evidence="7" id="KW-1185">Reference proteome</keyword>
<feature type="transmembrane region" description="Helical" evidence="4">
    <location>
        <begin position="50"/>
        <end position="73"/>
    </location>
</feature>
<keyword evidence="4" id="KW-0812">Transmembrane</keyword>
<reference evidence="6" key="1">
    <citation type="submission" date="2025-08" db="UniProtKB">
        <authorList>
            <consortium name="Ensembl"/>
        </authorList>
    </citation>
    <scope>IDENTIFICATION</scope>
</reference>
<dbReference type="PANTHER" id="PTHR48081">
    <property type="entry name" value="AB HYDROLASE SUPERFAMILY PROTEIN C4A8.06C"/>
    <property type="match status" value="1"/>
</dbReference>
<dbReference type="InterPro" id="IPR017157">
    <property type="entry name" value="Arylacetamide_deacetylase"/>
</dbReference>
<dbReference type="SUPFAM" id="SSF53474">
    <property type="entry name" value="alpha/beta-Hydrolases"/>
    <property type="match status" value="1"/>
</dbReference>
<dbReference type="InterPro" id="IPR050300">
    <property type="entry name" value="GDXG_lipolytic_enzyme"/>
</dbReference>
<feature type="transmembrane region" description="Helical" evidence="4">
    <location>
        <begin position="378"/>
        <end position="396"/>
    </location>
</feature>
<feature type="active site" evidence="3">
    <location>
        <position position="376"/>
    </location>
</feature>
<keyword evidence="4" id="KW-0472">Membrane</keyword>
<reference evidence="6" key="2">
    <citation type="submission" date="2025-09" db="UniProtKB">
        <authorList>
            <consortium name="Ensembl"/>
        </authorList>
    </citation>
    <scope>IDENTIFICATION</scope>
</reference>
<dbReference type="Pfam" id="PF07859">
    <property type="entry name" value="Abhydrolase_3"/>
    <property type="match status" value="2"/>
</dbReference>
<name>A0A8D0BPE0_SALMN</name>